<sequence>MNFTMRYGYRHGQRGQTSLEGIGLLVVVVLLHGPVMLSKLISHLLKSKNGFRTPVKTHQPTRNQEA</sequence>
<keyword evidence="1" id="KW-0472">Membrane</keyword>
<dbReference type="EMBL" id="KK034258">
    <property type="protein sequence ID" value="EXL64217.1"/>
    <property type="molecule type" value="Genomic_DNA"/>
</dbReference>
<evidence type="ECO:0000313" key="2">
    <source>
        <dbReference type="EMBL" id="EXL64217.1"/>
    </source>
</evidence>
<organism evidence="2">
    <name type="scientific">Fusarium oxysporum f. sp. conglutinans race 2 54008</name>
    <dbReference type="NCBI Taxonomy" id="1089457"/>
    <lineage>
        <taxon>Eukaryota</taxon>
        <taxon>Fungi</taxon>
        <taxon>Dikarya</taxon>
        <taxon>Ascomycota</taxon>
        <taxon>Pezizomycotina</taxon>
        <taxon>Sordariomycetes</taxon>
        <taxon>Hypocreomycetidae</taxon>
        <taxon>Hypocreales</taxon>
        <taxon>Nectriaceae</taxon>
        <taxon>Fusarium</taxon>
        <taxon>Fusarium oxysporum species complex</taxon>
    </lineage>
</organism>
<protein>
    <submittedName>
        <fullName evidence="2">Uncharacterized protein</fullName>
    </submittedName>
</protein>
<evidence type="ECO:0000256" key="1">
    <source>
        <dbReference type="SAM" id="Phobius"/>
    </source>
</evidence>
<dbReference type="AlphaFoldDB" id="X0GKQ3"/>
<keyword evidence="1" id="KW-0812">Transmembrane</keyword>
<keyword evidence="1" id="KW-1133">Transmembrane helix</keyword>
<feature type="transmembrane region" description="Helical" evidence="1">
    <location>
        <begin position="21"/>
        <end position="41"/>
    </location>
</feature>
<gene>
    <name evidence="2" type="ORF">FOPG_19512</name>
</gene>
<name>X0GKQ3_FUSOX</name>
<reference evidence="2" key="1">
    <citation type="submission" date="2011-11" db="EMBL/GenBank/DDBJ databases">
        <title>The Genome Sequence of Fusarium oxysporum PHW808.</title>
        <authorList>
            <consortium name="The Broad Institute Genome Sequencing Platform"/>
            <person name="Ma L.-J."/>
            <person name="Gale L.R."/>
            <person name="Schwartz D.C."/>
            <person name="Zhou S."/>
            <person name="Corby-Kistler H."/>
            <person name="Young S.K."/>
            <person name="Zeng Q."/>
            <person name="Gargeya S."/>
            <person name="Fitzgerald M."/>
            <person name="Haas B."/>
            <person name="Abouelleil A."/>
            <person name="Alvarado L."/>
            <person name="Arachchi H.M."/>
            <person name="Berlin A."/>
            <person name="Brown A."/>
            <person name="Chapman S.B."/>
            <person name="Chen Z."/>
            <person name="Dunbar C."/>
            <person name="Freedman E."/>
            <person name="Gearin G."/>
            <person name="Goldberg J."/>
            <person name="Griggs A."/>
            <person name="Gujja S."/>
            <person name="Heiman D."/>
            <person name="Howarth C."/>
            <person name="Larson L."/>
            <person name="Lui A."/>
            <person name="MacDonald P.J.P."/>
            <person name="Montmayeur A."/>
            <person name="Murphy C."/>
            <person name="Neiman D."/>
            <person name="Pearson M."/>
            <person name="Priest M."/>
            <person name="Roberts A."/>
            <person name="Saif S."/>
            <person name="Shea T."/>
            <person name="Shenoy N."/>
            <person name="Sisk P."/>
            <person name="Stolte C."/>
            <person name="Sykes S."/>
            <person name="Wortman J."/>
            <person name="Nusbaum C."/>
            <person name="Birren B."/>
        </authorList>
    </citation>
    <scope>NUCLEOTIDE SEQUENCE [LARGE SCALE GENOMIC DNA]</scope>
    <source>
        <strain evidence="2">54008</strain>
    </source>
</reference>
<reference evidence="2" key="2">
    <citation type="submission" date="2014-03" db="EMBL/GenBank/DDBJ databases">
        <title>The Genome Annotation of Fusarium oxysporum PHW808.</title>
        <authorList>
            <consortium name="The Broad Institute Genomics Platform"/>
            <person name="Ma L.-J."/>
            <person name="Corby-Kistler H."/>
            <person name="Broz K."/>
            <person name="Gale L.R."/>
            <person name="Jonkers W."/>
            <person name="O'Donnell K."/>
            <person name="Ploetz R."/>
            <person name="Steinberg C."/>
            <person name="Schwartz D.C."/>
            <person name="VanEtten H."/>
            <person name="Zhou S."/>
            <person name="Young S.K."/>
            <person name="Zeng Q."/>
            <person name="Gargeya S."/>
            <person name="Fitzgerald M."/>
            <person name="Abouelleil A."/>
            <person name="Alvarado L."/>
            <person name="Chapman S.B."/>
            <person name="Gainer-Dewar J."/>
            <person name="Goldberg J."/>
            <person name="Griggs A."/>
            <person name="Gujja S."/>
            <person name="Hansen M."/>
            <person name="Howarth C."/>
            <person name="Imamovic A."/>
            <person name="Ireland A."/>
            <person name="Larimer J."/>
            <person name="McCowan C."/>
            <person name="Murphy C."/>
            <person name="Pearson M."/>
            <person name="Poon T.W."/>
            <person name="Priest M."/>
            <person name="Roberts A."/>
            <person name="Saif S."/>
            <person name="Shea T."/>
            <person name="Sykes S."/>
            <person name="Wortman J."/>
            <person name="Nusbaum C."/>
            <person name="Birren B."/>
        </authorList>
    </citation>
    <scope>NUCLEOTIDE SEQUENCE</scope>
    <source>
        <strain evidence="2">54008</strain>
    </source>
</reference>
<proteinExistence type="predicted"/>
<accession>X0GKQ3</accession>
<dbReference type="HOGENOM" id="CLU_2831300_0_0_1"/>
<dbReference type="Proteomes" id="UP000030676">
    <property type="component" value="Unassembled WGS sequence"/>
</dbReference>